<evidence type="ECO:0000313" key="2">
    <source>
        <dbReference type="EMBL" id="SFF09144.1"/>
    </source>
</evidence>
<dbReference type="STRING" id="1003.SAMN04488541_101584"/>
<dbReference type="RefSeq" id="WP_091544674.1">
    <property type="nucleotide sequence ID" value="NZ_FONY01000015.1"/>
</dbReference>
<dbReference type="Proteomes" id="UP000199513">
    <property type="component" value="Unassembled WGS sequence"/>
</dbReference>
<evidence type="ECO:0008006" key="4">
    <source>
        <dbReference type="Google" id="ProtNLM"/>
    </source>
</evidence>
<feature type="signal peptide" evidence="1">
    <location>
        <begin position="1"/>
        <end position="22"/>
    </location>
</feature>
<dbReference type="EMBL" id="FONY01000015">
    <property type="protein sequence ID" value="SFF09144.1"/>
    <property type="molecule type" value="Genomic_DNA"/>
</dbReference>
<protein>
    <recommendedName>
        <fullName evidence="4">NVEALA protein</fullName>
    </recommendedName>
</protein>
<keyword evidence="1" id="KW-0732">Signal</keyword>
<keyword evidence="3" id="KW-1185">Reference proteome</keyword>
<organism evidence="2 3">
    <name type="scientific">Thermoflexibacter ruber</name>
    <dbReference type="NCBI Taxonomy" id="1003"/>
    <lineage>
        <taxon>Bacteria</taxon>
        <taxon>Pseudomonadati</taxon>
        <taxon>Bacteroidota</taxon>
        <taxon>Cytophagia</taxon>
        <taxon>Cytophagales</taxon>
        <taxon>Thermoflexibacteraceae</taxon>
        <taxon>Thermoflexibacter</taxon>
    </lineage>
</organism>
<gene>
    <name evidence="2" type="ORF">SAMN04488541_101584</name>
</gene>
<proteinExistence type="predicted"/>
<dbReference type="AlphaFoldDB" id="A0A1I2FUN9"/>
<reference evidence="2 3" key="1">
    <citation type="submission" date="2016-10" db="EMBL/GenBank/DDBJ databases">
        <authorList>
            <person name="de Groot N.N."/>
        </authorList>
    </citation>
    <scope>NUCLEOTIDE SEQUENCE [LARGE SCALE GENOMIC DNA]</scope>
    <source>
        <strain>GEY</strain>
        <strain evidence="3">DSM 9560</strain>
    </source>
</reference>
<name>A0A1I2FUN9_9BACT</name>
<feature type="chain" id="PRO_5011577876" description="NVEALA protein" evidence="1">
    <location>
        <begin position="23"/>
        <end position="74"/>
    </location>
</feature>
<evidence type="ECO:0000313" key="3">
    <source>
        <dbReference type="Proteomes" id="UP000199513"/>
    </source>
</evidence>
<sequence>MKKILYLVLLLMVASNITPNLSNQVTAQNKEGIENKRHELGLCYKDDKNDRDVRAGCIHPDDSGPCYRYQACKW</sequence>
<evidence type="ECO:0000256" key="1">
    <source>
        <dbReference type="SAM" id="SignalP"/>
    </source>
</evidence>
<accession>A0A1I2FUN9</accession>